<evidence type="ECO:0000256" key="18">
    <source>
        <dbReference type="ARBA" id="ARBA00030075"/>
    </source>
</evidence>
<keyword evidence="10 25" id="KW-0679">Respiratory chain</keyword>
<evidence type="ECO:0000256" key="2">
    <source>
        <dbReference type="ARBA" id="ARBA00001973"/>
    </source>
</evidence>
<keyword evidence="17 26" id="KW-0472">Membrane</keyword>
<keyword evidence="9 25" id="KW-0349">Heme</keyword>
<comment type="cofactor">
    <cofactor evidence="2">
        <name>Cu(2+)</name>
        <dbReference type="ChEBI" id="CHEBI:29036"/>
    </cofactor>
</comment>
<feature type="transmembrane region" description="Helical" evidence="26">
    <location>
        <begin position="606"/>
        <end position="628"/>
    </location>
</feature>
<dbReference type="GO" id="GO:0009060">
    <property type="term" value="P:aerobic respiration"/>
    <property type="evidence" value="ECO:0007669"/>
    <property type="project" value="InterPro"/>
</dbReference>
<comment type="cofactor">
    <cofactor evidence="1">
        <name>heme b</name>
        <dbReference type="ChEBI" id="CHEBI:60344"/>
    </cofactor>
</comment>
<feature type="transmembrane region" description="Helical" evidence="26">
    <location>
        <begin position="350"/>
        <end position="370"/>
    </location>
</feature>
<evidence type="ECO:0000256" key="7">
    <source>
        <dbReference type="ARBA" id="ARBA00022448"/>
    </source>
</evidence>
<evidence type="ECO:0000256" key="11">
    <source>
        <dbReference type="ARBA" id="ARBA00022692"/>
    </source>
</evidence>
<dbReference type="EMBL" id="CP008849">
    <property type="protein sequence ID" value="AIG00474.1"/>
    <property type="molecule type" value="Genomic_DNA"/>
</dbReference>
<evidence type="ECO:0000256" key="16">
    <source>
        <dbReference type="ARBA" id="ARBA00023008"/>
    </source>
</evidence>
<evidence type="ECO:0000256" key="8">
    <source>
        <dbReference type="ARBA" id="ARBA00022475"/>
    </source>
</evidence>
<evidence type="ECO:0000256" key="10">
    <source>
        <dbReference type="ARBA" id="ARBA00022660"/>
    </source>
</evidence>
<keyword evidence="16" id="KW-0186">Copper</keyword>
<dbReference type="InterPro" id="IPR036927">
    <property type="entry name" value="Cyt_c_oxase-like_su1_sf"/>
</dbReference>
<evidence type="ECO:0000256" key="24">
    <source>
        <dbReference type="ARBA" id="ARBA00048190"/>
    </source>
</evidence>
<name>A0A075P474_9ALTE</name>
<comment type="cofactor">
    <cofactor evidence="22">
        <name>Fe(II)-heme o</name>
        <dbReference type="ChEBI" id="CHEBI:60530"/>
    </cofactor>
</comment>
<keyword evidence="15" id="KW-0408">Iron</keyword>
<feature type="transmembrane region" description="Helical" evidence="26">
    <location>
        <begin position="377"/>
        <end position="405"/>
    </location>
</feature>
<dbReference type="GO" id="GO:0009486">
    <property type="term" value="F:cytochrome bo3 ubiquinol oxidase activity"/>
    <property type="evidence" value="ECO:0007669"/>
    <property type="project" value="UniProtKB-EC"/>
</dbReference>
<gene>
    <name evidence="28" type="ORF">EP13_18310</name>
</gene>
<dbReference type="GO" id="GO:0005886">
    <property type="term" value="C:plasma membrane"/>
    <property type="evidence" value="ECO:0007669"/>
    <property type="project" value="UniProtKB-SubCell"/>
</dbReference>
<dbReference type="PROSITE" id="PS50855">
    <property type="entry name" value="COX1"/>
    <property type="match status" value="1"/>
</dbReference>
<evidence type="ECO:0000256" key="6">
    <source>
        <dbReference type="ARBA" id="ARBA00014691"/>
    </source>
</evidence>
<accession>A0A075P474</accession>
<dbReference type="PANTHER" id="PTHR10422">
    <property type="entry name" value="CYTOCHROME C OXIDASE SUBUNIT 1"/>
    <property type="match status" value="1"/>
</dbReference>
<evidence type="ECO:0000256" key="26">
    <source>
        <dbReference type="SAM" id="Phobius"/>
    </source>
</evidence>
<dbReference type="GO" id="GO:0022904">
    <property type="term" value="P:respiratory electron transport chain"/>
    <property type="evidence" value="ECO:0007669"/>
    <property type="project" value="TreeGrafter"/>
</dbReference>
<keyword evidence="7 25" id="KW-0813">Transport</keyword>
<evidence type="ECO:0000256" key="3">
    <source>
        <dbReference type="ARBA" id="ARBA00004651"/>
    </source>
</evidence>
<evidence type="ECO:0000256" key="25">
    <source>
        <dbReference type="RuleBase" id="RU000370"/>
    </source>
</evidence>
<evidence type="ECO:0000256" key="9">
    <source>
        <dbReference type="ARBA" id="ARBA00022617"/>
    </source>
</evidence>
<comment type="similarity">
    <text evidence="4 25">Belongs to the heme-copper respiratory oxidase family.</text>
</comment>
<evidence type="ECO:0000256" key="23">
    <source>
        <dbReference type="ARBA" id="ARBA00034513"/>
    </source>
</evidence>
<feature type="transmembrane region" description="Helical" evidence="26">
    <location>
        <begin position="59"/>
        <end position="76"/>
    </location>
</feature>
<feature type="transmembrane region" description="Helical" evidence="26">
    <location>
        <begin position="495"/>
        <end position="520"/>
    </location>
</feature>
<evidence type="ECO:0000256" key="17">
    <source>
        <dbReference type="ARBA" id="ARBA00023136"/>
    </source>
</evidence>
<evidence type="ECO:0000256" key="13">
    <source>
        <dbReference type="ARBA" id="ARBA00022982"/>
    </source>
</evidence>
<feature type="transmembrane region" description="Helical" evidence="26">
    <location>
        <begin position="425"/>
        <end position="445"/>
    </location>
</feature>
<feature type="transmembrane region" description="Helical" evidence="26">
    <location>
        <begin position="319"/>
        <end position="338"/>
    </location>
</feature>
<keyword evidence="8" id="KW-1003">Cell membrane</keyword>
<feature type="domain" description="Cytochrome oxidase subunit I profile" evidence="27">
    <location>
        <begin position="41"/>
        <end position="561"/>
    </location>
</feature>
<feature type="transmembrane region" description="Helical" evidence="26">
    <location>
        <begin position="191"/>
        <end position="215"/>
    </location>
</feature>
<dbReference type="RefSeq" id="WP_044058466.1">
    <property type="nucleotide sequence ID" value="NZ_CBCSKJ010000004.1"/>
</dbReference>
<dbReference type="InterPro" id="IPR000883">
    <property type="entry name" value="Cyt_C_Oxase_1"/>
</dbReference>
<dbReference type="Gene3D" id="1.20.210.10">
    <property type="entry name" value="Cytochrome c oxidase-like, subunit I domain"/>
    <property type="match status" value="1"/>
</dbReference>
<evidence type="ECO:0000256" key="21">
    <source>
        <dbReference type="ARBA" id="ARBA00032435"/>
    </source>
</evidence>
<comment type="subunit">
    <text evidence="23">The cytochrome bo(3) ubiquinol oxidase complex is a heterooctamer of two A chains, two B chains, two C chains and two D chains.</text>
</comment>
<feature type="transmembrane region" description="Helical" evidence="26">
    <location>
        <begin position="289"/>
        <end position="307"/>
    </location>
</feature>
<keyword evidence="12" id="KW-0479">Metal-binding</keyword>
<dbReference type="GO" id="GO:0004129">
    <property type="term" value="F:cytochrome-c oxidase activity"/>
    <property type="evidence" value="ECO:0007669"/>
    <property type="project" value="InterPro"/>
</dbReference>
<feature type="transmembrane region" description="Helical" evidence="26">
    <location>
        <begin position="457"/>
        <end position="475"/>
    </location>
</feature>
<feature type="transmembrane region" description="Helical" evidence="26">
    <location>
        <begin position="236"/>
        <end position="257"/>
    </location>
</feature>
<feature type="transmembrane region" description="Helical" evidence="26">
    <location>
        <begin position="105"/>
        <end position="129"/>
    </location>
</feature>
<dbReference type="GO" id="GO:0020037">
    <property type="term" value="F:heme binding"/>
    <property type="evidence" value="ECO:0007669"/>
    <property type="project" value="InterPro"/>
</dbReference>
<dbReference type="NCBIfam" id="TIGR02843">
    <property type="entry name" value="CyoB"/>
    <property type="match status" value="1"/>
</dbReference>
<dbReference type="InterPro" id="IPR023616">
    <property type="entry name" value="Cyt_c_oxase-like_su1_dom"/>
</dbReference>
<dbReference type="PANTHER" id="PTHR10422:SF35">
    <property type="entry name" value="CYTOCHROME BO(3) UBIQUINOL OXIDASE SUBUNIT 1"/>
    <property type="match status" value="1"/>
</dbReference>
<comment type="subcellular location">
    <subcellularLocation>
        <location evidence="3">Cell membrane</location>
        <topology evidence="3">Multi-pass membrane protein</topology>
    </subcellularLocation>
</comment>
<dbReference type="Pfam" id="PF00115">
    <property type="entry name" value="COX1"/>
    <property type="match status" value="1"/>
</dbReference>
<sequence>MSFLGKLSIESVPYHEPIIMVTLAVVAVLGLVIASLITKHKQWGTLWFDWITSVDHKRLGIMYIVLAMIMLLRGFADAIMMRTQLAMATNGAPGYLPPEHYDQIFTAHGVIMIIFMAMPFMIGLMNIILPLQIGARDVAFPFLNNLSFWLTAGGAILVNVSLGLGEFAKTGWVAYPPLAGLEFSPGVGVDYYIWALQISGLGTLLTAVNFLVTVFKMRAPGMKLMQMPIFTWTCTWANILIAASFPILTAVLAMLTLDRYMDFHFFTNEAGGNSMMYINLFWAWGHPEVYILVLPAFGIFSEVISTFTAKRLFGYKSMVYASGAIAILGFVVWLHHFFTMGSSANVNAFFGIMTMVIAVPTGVKLFNWLFTMYRGRLVLSVPVLWTLGFMVTFTIGGMTGVLLAIPGADYVLHNSLFLIAHFHNTIIGGAVFGYLAGFAFWFPKAMGFKLDEKTGKAAFWCWQIGFLLAFMPLYVLGFLGMTRRLNHTDNPDWNIWLYIAMVGAFVIAIGIFFQLLQLFVSFKNKDKLNDTTGDPWNGHTLEWSTASPPQFYNFAHIPHIQDIDAWTDMKERGESYQRPQQYSPIHMPKNTSAGVFMSMSFTVMGFALIWHIWWLAIVGLMAGIGVFIKRCYTRDVDYYVQVDEIERIEQTHLGANTTGANA</sequence>
<dbReference type="GO" id="GO:0046872">
    <property type="term" value="F:metal ion binding"/>
    <property type="evidence" value="ECO:0007669"/>
    <property type="project" value="UniProtKB-KW"/>
</dbReference>
<dbReference type="PRINTS" id="PR01165">
    <property type="entry name" value="CYCOXIDASEI"/>
</dbReference>
<keyword evidence="29" id="KW-1185">Reference proteome</keyword>
<protein>
    <recommendedName>
        <fullName evidence="6">Cytochrome bo(3) ubiquinol oxidase subunit 1</fullName>
        <ecNumber evidence="5">7.1.1.3</ecNumber>
    </recommendedName>
    <alternativeName>
        <fullName evidence="20">Cytochrome o ubiquinol oxidase subunit 1</fullName>
    </alternativeName>
    <alternativeName>
        <fullName evidence="18">Oxidase bo(3) subunit 1</fullName>
    </alternativeName>
    <alternativeName>
        <fullName evidence="21">Ubiquinol oxidase polypeptide I</fullName>
    </alternativeName>
    <alternativeName>
        <fullName evidence="19">Ubiquinol oxidase subunit 1</fullName>
    </alternativeName>
</protein>
<comment type="catalytic activity">
    <reaction evidence="24">
        <text>2 a ubiquinol + O2 + n H(+)(in) = 2 a ubiquinone + 2 H2O + n H(+)(out)</text>
        <dbReference type="Rhea" id="RHEA:30251"/>
        <dbReference type="Rhea" id="RHEA-COMP:9565"/>
        <dbReference type="Rhea" id="RHEA-COMP:9566"/>
        <dbReference type="ChEBI" id="CHEBI:15377"/>
        <dbReference type="ChEBI" id="CHEBI:15378"/>
        <dbReference type="ChEBI" id="CHEBI:15379"/>
        <dbReference type="ChEBI" id="CHEBI:16389"/>
        <dbReference type="ChEBI" id="CHEBI:17976"/>
        <dbReference type="EC" id="7.1.1.3"/>
    </reaction>
</comment>
<evidence type="ECO:0000256" key="22">
    <source>
        <dbReference type="ARBA" id="ARBA00034455"/>
    </source>
</evidence>
<dbReference type="eggNOG" id="COG0843">
    <property type="taxonomic scope" value="Bacteria"/>
</dbReference>
<evidence type="ECO:0000256" key="14">
    <source>
        <dbReference type="ARBA" id="ARBA00022989"/>
    </source>
</evidence>
<dbReference type="InterPro" id="IPR023615">
    <property type="entry name" value="Cyt_c_Oxase_su1_BS"/>
</dbReference>
<feature type="transmembrane region" description="Helical" evidence="26">
    <location>
        <begin position="18"/>
        <end position="38"/>
    </location>
</feature>
<dbReference type="GO" id="GO:0016682">
    <property type="term" value="F:oxidoreductase activity, acting on diphenols and related substances as donors, oxygen as acceptor"/>
    <property type="evidence" value="ECO:0007669"/>
    <property type="project" value="InterPro"/>
</dbReference>
<evidence type="ECO:0000313" key="28">
    <source>
        <dbReference type="EMBL" id="AIG00474.1"/>
    </source>
</evidence>
<dbReference type="FunFam" id="1.20.210.10:FF:000002">
    <property type="entry name" value="Cytochrome o ubiquinol oxidase, subunit I"/>
    <property type="match status" value="1"/>
</dbReference>
<feature type="transmembrane region" description="Helical" evidence="26">
    <location>
        <begin position="141"/>
        <end position="162"/>
    </location>
</feature>
<dbReference type="InterPro" id="IPR014207">
    <property type="entry name" value="Cyt_c_ubiqinol_oxidase_su1"/>
</dbReference>
<dbReference type="AlphaFoldDB" id="A0A075P474"/>
<proteinExistence type="inferred from homology"/>
<evidence type="ECO:0000256" key="12">
    <source>
        <dbReference type="ARBA" id="ARBA00022723"/>
    </source>
</evidence>
<dbReference type="SUPFAM" id="SSF81442">
    <property type="entry name" value="Cytochrome c oxidase subunit I-like"/>
    <property type="match status" value="1"/>
</dbReference>
<evidence type="ECO:0000313" key="29">
    <source>
        <dbReference type="Proteomes" id="UP000056090"/>
    </source>
</evidence>
<evidence type="ECO:0000256" key="5">
    <source>
        <dbReference type="ARBA" id="ARBA00012941"/>
    </source>
</evidence>
<evidence type="ECO:0000256" key="4">
    <source>
        <dbReference type="ARBA" id="ARBA00009578"/>
    </source>
</evidence>
<dbReference type="Proteomes" id="UP000056090">
    <property type="component" value="Chromosome"/>
</dbReference>
<keyword evidence="13 25" id="KW-0249">Electron transport</keyword>
<evidence type="ECO:0000259" key="27">
    <source>
        <dbReference type="PROSITE" id="PS50855"/>
    </source>
</evidence>
<dbReference type="GO" id="GO:0015990">
    <property type="term" value="P:electron transport coupled proton transport"/>
    <property type="evidence" value="ECO:0007669"/>
    <property type="project" value="TreeGrafter"/>
</dbReference>
<dbReference type="PROSITE" id="PS00077">
    <property type="entry name" value="COX1_CUB"/>
    <property type="match status" value="1"/>
</dbReference>
<evidence type="ECO:0000256" key="19">
    <source>
        <dbReference type="ARBA" id="ARBA00031883"/>
    </source>
</evidence>
<evidence type="ECO:0000256" key="15">
    <source>
        <dbReference type="ARBA" id="ARBA00023004"/>
    </source>
</evidence>
<reference evidence="28 29" key="1">
    <citation type="submission" date="2014-06" db="EMBL/GenBank/DDBJ databases">
        <title>Genomes of Alteromonas australica, a world apart.</title>
        <authorList>
            <person name="Gonzaga A."/>
            <person name="Lopez-Perez M."/>
            <person name="Rodriguez-Valera F."/>
        </authorList>
    </citation>
    <scope>NUCLEOTIDE SEQUENCE [LARGE SCALE GENOMIC DNA]</scope>
    <source>
        <strain evidence="28 29">H 17</strain>
    </source>
</reference>
<dbReference type="CDD" id="cd01662">
    <property type="entry name" value="Ubiquinol_Oxidase_I"/>
    <property type="match status" value="1"/>
</dbReference>
<evidence type="ECO:0000256" key="20">
    <source>
        <dbReference type="ARBA" id="ARBA00032190"/>
    </source>
</evidence>
<keyword evidence="14 26" id="KW-1133">Transmembrane helix</keyword>
<organism evidence="28 29">
    <name type="scientific">Alteromonas australica</name>
    <dbReference type="NCBI Taxonomy" id="589873"/>
    <lineage>
        <taxon>Bacteria</taxon>
        <taxon>Pseudomonadati</taxon>
        <taxon>Pseudomonadota</taxon>
        <taxon>Gammaproteobacteria</taxon>
        <taxon>Alteromonadales</taxon>
        <taxon>Alteromonadaceae</taxon>
        <taxon>Alteromonas/Salinimonas group</taxon>
        <taxon>Alteromonas</taxon>
    </lineage>
</organism>
<keyword evidence="11 25" id="KW-0812">Transmembrane</keyword>
<dbReference type="KEGG" id="aal:EP13_18310"/>
<dbReference type="EC" id="7.1.1.3" evidence="5"/>
<dbReference type="GeneID" id="78256832"/>
<evidence type="ECO:0000256" key="1">
    <source>
        <dbReference type="ARBA" id="ARBA00001970"/>
    </source>
</evidence>